<evidence type="ECO:0000256" key="3">
    <source>
        <dbReference type="ARBA" id="ARBA00022763"/>
    </source>
</evidence>
<feature type="compositionally biased region" description="Polar residues" evidence="8">
    <location>
        <begin position="10"/>
        <end position="22"/>
    </location>
</feature>
<dbReference type="Proteomes" id="UP000008711">
    <property type="component" value="Unassembled WGS sequence"/>
</dbReference>
<sequence>MAAFNESKPRTPSLNASSETDSNVDNLIGNTLDFSSQKVSCVISKELYQKYAEVDTFPVWSAAEEENKVEFSSSMEIDLKSSEQSSPHLGILTTPNDTERSSSFSDLNFSRCSFQRSVSLSTDLGFKSPLNWKTNVSVEKRVSPAASPYKQSDASVDLTQNSDDEDDAIMLSDEEINYSIWKANKTAKDLDIGDDSSDSCFASPVSKRRAVPKFQTEEDLDAFLMAFSTTANGSQSSHSPNKSALSKERAEFGILDAAPSQPFSLSEFENPVSEAKSSDNEINWAEASFLDAPVKPLARRSSHKFNELLAKISKPEHNSDDDFDEFDQMVFQSTKEAATAGETNDMPRGLDLLLKGEIKTTAIPVPSAPSDQSPLVPEQVDVDGYVYTVRVCHTPKPDFATLSEAEILQQLYKYGIKPLKHKQAVKMLEFIYNQTHPTMKTAAVQDLPTRSQPIGRSKSTPVIMEGPHSKVTKSTTKTPATATEPKKDFKFNDGTGEELLRFSQSLPPSLCDDFETFVMQTNVTKKTAQPLVPLHIAWHNLLCANPQLHESVLMYEPIDLQAVYLHFKHLGHRYDPKDLKTFFDRRCIIFRYELGAPGKQAEHHVRRHHRKQPKRN</sequence>
<keyword evidence="5" id="KW-0234">DNA repair</keyword>
<dbReference type="GO" id="GO:0006281">
    <property type="term" value="P:DNA repair"/>
    <property type="evidence" value="ECO:0007669"/>
    <property type="project" value="UniProtKB-KW"/>
</dbReference>
<keyword evidence="3" id="KW-0227">DNA damage</keyword>
<dbReference type="GO" id="GO:0006260">
    <property type="term" value="P:DNA replication"/>
    <property type="evidence" value="ECO:0007669"/>
    <property type="project" value="InterPro"/>
</dbReference>
<feature type="region of interest" description="Disordered" evidence="8">
    <location>
        <begin position="80"/>
        <end position="100"/>
    </location>
</feature>
<accession>A0A0Q5U9F2</accession>
<dbReference type="AlphaFoldDB" id="A0A0Q5U9F2"/>
<evidence type="ECO:0000256" key="1">
    <source>
        <dbReference type="ARBA" id="ARBA00004123"/>
    </source>
</evidence>
<comment type="subcellular location">
    <subcellularLocation>
        <location evidence="1">Nucleus</location>
    </subcellularLocation>
</comment>
<evidence type="ECO:0000256" key="2">
    <source>
        <dbReference type="ARBA" id="ARBA00006661"/>
    </source>
</evidence>
<feature type="region of interest" description="Disordered" evidence="8">
    <location>
        <begin position="450"/>
        <end position="486"/>
    </location>
</feature>
<evidence type="ECO:0000256" key="4">
    <source>
        <dbReference type="ARBA" id="ARBA00023172"/>
    </source>
</evidence>
<evidence type="ECO:0000313" key="9">
    <source>
        <dbReference type="EMBL" id="KQS43325.1"/>
    </source>
</evidence>
<feature type="region of interest" description="Disordered" evidence="8">
    <location>
        <begin position="1"/>
        <end position="22"/>
    </location>
</feature>
<evidence type="ECO:0000256" key="8">
    <source>
        <dbReference type="SAM" id="MobiDB-lite"/>
    </source>
</evidence>
<dbReference type="GO" id="GO:0000712">
    <property type="term" value="P:resolution of meiotic recombination intermediates"/>
    <property type="evidence" value="ECO:0007669"/>
    <property type="project" value="TreeGrafter"/>
</dbReference>
<comment type="similarity">
    <text evidence="2">Belongs to the SLX4 family.</text>
</comment>
<dbReference type="EMBL" id="CH954178">
    <property type="protein sequence ID" value="KQS43325.1"/>
    <property type="molecule type" value="Genomic_DNA"/>
</dbReference>
<proteinExistence type="inferred from homology"/>
<evidence type="ECO:0000313" key="10">
    <source>
        <dbReference type="Proteomes" id="UP000008711"/>
    </source>
</evidence>
<dbReference type="Pfam" id="PF09494">
    <property type="entry name" value="Slx4"/>
    <property type="match status" value="1"/>
</dbReference>
<name>A0A0Q5U9F2_DROER</name>
<evidence type="ECO:0000256" key="6">
    <source>
        <dbReference type="ARBA" id="ARBA00023242"/>
    </source>
</evidence>
<dbReference type="CDD" id="cd22999">
    <property type="entry name" value="SAP_SLX4"/>
    <property type="match status" value="1"/>
</dbReference>
<dbReference type="GO" id="GO:0033557">
    <property type="term" value="C:Slx1-Slx4 complex"/>
    <property type="evidence" value="ECO:0007669"/>
    <property type="project" value="InterPro"/>
</dbReference>
<dbReference type="PANTHER" id="PTHR21541">
    <property type="entry name" value="BTB POZ DOMAIN CONTAINING 12"/>
    <property type="match status" value="1"/>
</dbReference>
<evidence type="ECO:0000256" key="5">
    <source>
        <dbReference type="ARBA" id="ARBA00023204"/>
    </source>
</evidence>
<feature type="compositionally biased region" description="Polar residues" evidence="8">
    <location>
        <begin position="82"/>
        <end position="100"/>
    </location>
</feature>
<feature type="compositionally biased region" description="Low complexity" evidence="8">
    <location>
        <begin position="472"/>
        <end position="483"/>
    </location>
</feature>
<gene>
    <name evidence="9" type="primary">Dere\GG26836</name>
    <name evidence="9" type="synonym">GG26836</name>
    <name evidence="9" type="ORF">Dere_GG26836</name>
</gene>
<dbReference type="eggNOG" id="ENOG502S74K">
    <property type="taxonomic scope" value="Eukaryota"/>
</dbReference>
<protein>
    <recommendedName>
        <fullName evidence="7">Structure-specific endonuclease subunit SLX4</fullName>
    </recommendedName>
</protein>
<dbReference type="InterPro" id="IPR018574">
    <property type="entry name" value="Structure-sp_endonuc_su_Slx4"/>
</dbReference>
<evidence type="ECO:0000256" key="7">
    <source>
        <dbReference type="ARBA" id="ARBA00029496"/>
    </source>
</evidence>
<dbReference type="PANTHER" id="PTHR21541:SF3">
    <property type="entry name" value="STRUCTURE-SPECIFIC ENDONUCLEASE SUBUNIT SLX4"/>
    <property type="match status" value="1"/>
</dbReference>
<reference evidence="9 10" key="1">
    <citation type="journal article" date="2007" name="Nature">
        <title>Evolution of genes and genomes on the Drosophila phylogeny.</title>
        <authorList>
            <consortium name="Drosophila 12 Genomes Consortium"/>
            <person name="Clark A.G."/>
            <person name="Eisen M.B."/>
            <person name="Smith D.R."/>
            <person name="Bergman C.M."/>
            <person name="Oliver B."/>
            <person name="Markow T.A."/>
            <person name="Kaufman T.C."/>
            <person name="Kellis M."/>
            <person name="Gelbart W."/>
            <person name="Iyer V.N."/>
            <person name="Pollard D.A."/>
            <person name="Sackton T.B."/>
            <person name="Larracuente A.M."/>
            <person name="Singh N.D."/>
            <person name="Abad J.P."/>
            <person name="Abt D.N."/>
            <person name="Adryan B."/>
            <person name="Aguade M."/>
            <person name="Akashi H."/>
            <person name="Anderson W.W."/>
            <person name="Aquadro C.F."/>
            <person name="Ardell D.H."/>
            <person name="Arguello R."/>
            <person name="Artieri C.G."/>
            <person name="Barbash D.A."/>
            <person name="Barker D."/>
            <person name="Barsanti P."/>
            <person name="Batterham P."/>
            <person name="Batzoglou S."/>
            <person name="Begun D."/>
            <person name="Bhutkar A."/>
            <person name="Blanco E."/>
            <person name="Bosak S.A."/>
            <person name="Bradley R.K."/>
            <person name="Brand A.D."/>
            <person name="Brent M.R."/>
            <person name="Brooks A.N."/>
            <person name="Brown R.H."/>
            <person name="Butlin R.K."/>
            <person name="Caggese C."/>
            <person name="Calvi B.R."/>
            <person name="Bernardo de Carvalho A."/>
            <person name="Caspi A."/>
            <person name="Castrezana S."/>
            <person name="Celniker S.E."/>
            <person name="Chang J.L."/>
            <person name="Chapple C."/>
            <person name="Chatterji S."/>
            <person name="Chinwalla A."/>
            <person name="Civetta A."/>
            <person name="Clifton S.W."/>
            <person name="Comeron J.M."/>
            <person name="Costello J.C."/>
            <person name="Coyne J.A."/>
            <person name="Daub J."/>
            <person name="David R.G."/>
            <person name="Delcher A.L."/>
            <person name="Delehaunty K."/>
            <person name="Do C.B."/>
            <person name="Ebling H."/>
            <person name="Edwards K."/>
            <person name="Eickbush T."/>
            <person name="Evans J.D."/>
            <person name="Filipski A."/>
            <person name="Findeiss S."/>
            <person name="Freyhult E."/>
            <person name="Fulton L."/>
            <person name="Fulton R."/>
            <person name="Garcia A.C."/>
            <person name="Gardiner A."/>
            <person name="Garfield D.A."/>
            <person name="Garvin B.E."/>
            <person name="Gibson G."/>
            <person name="Gilbert D."/>
            <person name="Gnerre S."/>
            <person name="Godfrey J."/>
            <person name="Good R."/>
            <person name="Gotea V."/>
            <person name="Gravely B."/>
            <person name="Greenberg A.J."/>
            <person name="Griffiths-Jones S."/>
            <person name="Gross S."/>
            <person name="Guigo R."/>
            <person name="Gustafson E.A."/>
            <person name="Haerty W."/>
            <person name="Hahn M.W."/>
            <person name="Halligan D.L."/>
            <person name="Halpern A.L."/>
            <person name="Halter G.M."/>
            <person name="Han M.V."/>
            <person name="Heger A."/>
            <person name="Hillier L."/>
            <person name="Hinrichs A.S."/>
            <person name="Holmes I."/>
            <person name="Hoskins R.A."/>
            <person name="Hubisz M.J."/>
            <person name="Hultmark D."/>
            <person name="Huntley M.A."/>
            <person name="Jaffe D.B."/>
            <person name="Jagadeeshan S."/>
            <person name="Jeck W.R."/>
            <person name="Johnson J."/>
            <person name="Jones C.D."/>
            <person name="Jordan W.C."/>
            <person name="Karpen G.H."/>
            <person name="Kataoka E."/>
            <person name="Keightley P.D."/>
            <person name="Kheradpour P."/>
            <person name="Kirkness E.F."/>
            <person name="Koerich L.B."/>
            <person name="Kristiansen K."/>
            <person name="Kudrna D."/>
            <person name="Kulathinal R.J."/>
            <person name="Kumar S."/>
            <person name="Kwok R."/>
            <person name="Lander E."/>
            <person name="Langley C.H."/>
            <person name="Lapoint R."/>
            <person name="Lazzaro B.P."/>
            <person name="Lee S.J."/>
            <person name="Levesque L."/>
            <person name="Li R."/>
            <person name="Lin C.F."/>
            <person name="Lin M.F."/>
            <person name="Lindblad-Toh K."/>
            <person name="Llopart A."/>
            <person name="Long M."/>
            <person name="Low L."/>
            <person name="Lozovsky E."/>
            <person name="Lu J."/>
            <person name="Luo M."/>
            <person name="Machado C.A."/>
            <person name="Makalowski W."/>
            <person name="Marzo M."/>
            <person name="Matsuda M."/>
            <person name="Matzkin L."/>
            <person name="McAllister B."/>
            <person name="McBride C.S."/>
            <person name="McKernan B."/>
            <person name="McKernan K."/>
            <person name="Mendez-Lago M."/>
            <person name="Minx P."/>
            <person name="Mollenhauer M.U."/>
            <person name="Montooth K."/>
            <person name="Mount S.M."/>
            <person name="Mu X."/>
            <person name="Myers E."/>
            <person name="Negre B."/>
            <person name="Newfeld S."/>
            <person name="Nielsen R."/>
            <person name="Noor M.A."/>
            <person name="O'Grady P."/>
            <person name="Pachter L."/>
            <person name="Papaceit M."/>
            <person name="Parisi M.J."/>
            <person name="Parisi M."/>
            <person name="Parts L."/>
            <person name="Pedersen J.S."/>
            <person name="Pesole G."/>
            <person name="Phillippy A.M."/>
            <person name="Ponting C.P."/>
            <person name="Pop M."/>
            <person name="Porcelli D."/>
            <person name="Powell J.R."/>
            <person name="Prohaska S."/>
            <person name="Pruitt K."/>
            <person name="Puig M."/>
            <person name="Quesneville H."/>
            <person name="Ram K.R."/>
            <person name="Rand D."/>
            <person name="Rasmussen M.D."/>
            <person name="Reed L.K."/>
            <person name="Reenan R."/>
            <person name="Reily A."/>
            <person name="Remington K.A."/>
            <person name="Rieger T.T."/>
            <person name="Ritchie M.G."/>
            <person name="Robin C."/>
            <person name="Rogers Y.H."/>
            <person name="Rohde C."/>
            <person name="Rozas J."/>
            <person name="Rubenfield M.J."/>
            <person name="Ruiz A."/>
            <person name="Russo S."/>
            <person name="Salzberg S.L."/>
            <person name="Sanchez-Gracia A."/>
            <person name="Saranga D.J."/>
            <person name="Sato H."/>
            <person name="Schaeffer S.W."/>
            <person name="Schatz M.C."/>
            <person name="Schlenke T."/>
            <person name="Schwartz R."/>
            <person name="Segarra C."/>
            <person name="Singh R.S."/>
            <person name="Sirot L."/>
            <person name="Sirota M."/>
            <person name="Sisneros N.B."/>
            <person name="Smith C.D."/>
            <person name="Smith T.F."/>
            <person name="Spieth J."/>
            <person name="Stage D.E."/>
            <person name="Stark A."/>
            <person name="Stephan W."/>
            <person name="Strausberg R.L."/>
            <person name="Strempel S."/>
            <person name="Sturgill D."/>
            <person name="Sutton G."/>
            <person name="Sutton G.G."/>
            <person name="Tao W."/>
            <person name="Teichmann S."/>
            <person name="Tobari Y.N."/>
            <person name="Tomimura Y."/>
            <person name="Tsolas J.M."/>
            <person name="Valente V.L."/>
            <person name="Venter E."/>
            <person name="Venter J.C."/>
            <person name="Vicario S."/>
            <person name="Vieira F.G."/>
            <person name="Vilella A.J."/>
            <person name="Villasante A."/>
            <person name="Walenz B."/>
            <person name="Wang J."/>
            <person name="Wasserman M."/>
            <person name="Watts T."/>
            <person name="Wilson D."/>
            <person name="Wilson R.K."/>
            <person name="Wing R.A."/>
            <person name="Wolfner M.F."/>
            <person name="Wong A."/>
            <person name="Wong G.K."/>
            <person name="Wu C.I."/>
            <person name="Wu G."/>
            <person name="Yamamoto D."/>
            <person name="Yang H.P."/>
            <person name="Yang S.P."/>
            <person name="Yorke J.A."/>
            <person name="Yoshida K."/>
            <person name="Zdobnov E."/>
            <person name="Zhang P."/>
            <person name="Zhang Y."/>
            <person name="Zimin A.V."/>
            <person name="Baldwin J."/>
            <person name="Abdouelleil A."/>
            <person name="Abdulkadir J."/>
            <person name="Abebe A."/>
            <person name="Abera B."/>
            <person name="Abreu J."/>
            <person name="Acer S.C."/>
            <person name="Aftuck L."/>
            <person name="Alexander A."/>
            <person name="An P."/>
            <person name="Anderson E."/>
            <person name="Anderson S."/>
            <person name="Arachi H."/>
            <person name="Azer M."/>
            <person name="Bachantsang P."/>
            <person name="Barry A."/>
            <person name="Bayul T."/>
            <person name="Berlin A."/>
            <person name="Bessette D."/>
            <person name="Bloom T."/>
            <person name="Blye J."/>
            <person name="Boguslavskiy L."/>
            <person name="Bonnet C."/>
            <person name="Boukhgalter B."/>
            <person name="Bourzgui I."/>
            <person name="Brown A."/>
            <person name="Cahill P."/>
            <person name="Channer S."/>
            <person name="Cheshatsang Y."/>
            <person name="Chuda L."/>
            <person name="Citroen M."/>
            <person name="Collymore A."/>
            <person name="Cooke P."/>
            <person name="Costello M."/>
            <person name="D'Aco K."/>
            <person name="Daza R."/>
            <person name="De Haan G."/>
            <person name="DeGray S."/>
            <person name="DeMaso C."/>
            <person name="Dhargay N."/>
            <person name="Dooley K."/>
            <person name="Dooley E."/>
            <person name="Doricent M."/>
            <person name="Dorje P."/>
            <person name="Dorjee K."/>
            <person name="Dupes A."/>
            <person name="Elong R."/>
            <person name="Falk J."/>
            <person name="Farina A."/>
            <person name="Faro S."/>
            <person name="Ferguson D."/>
            <person name="Fisher S."/>
            <person name="Foley C.D."/>
            <person name="Franke A."/>
            <person name="Friedrich D."/>
            <person name="Gadbois L."/>
            <person name="Gearin G."/>
            <person name="Gearin C.R."/>
            <person name="Giannoukos G."/>
            <person name="Goode T."/>
            <person name="Graham J."/>
            <person name="Grandbois E."/>
            <person name="Grewal S."/>
            <person name="Gyaltsen K."/>
            <person name="Hafez N."/>
            <person name="Hagos B."/>
            <person name="Hall J."/>
            <person name="Henson C."/>
            <person name="Hollinger A."/>
            <person name="Honan T."/>
            <person name="Huard M.D."/>
            <person name="Hughes L."/>
            <person name="Hurhula B."/>
            <person name="Husby M.E."/>
            <person name="Kamat A."/>
            <person name="Kanga B."/>
            <person name="Kashin S."/>
            <person name="Khazanovich D."/>
            <person name="Kisner P."/>
            <person name="Lance K."/>
            <person name="Lara M."/>
            <person name="Lee W."/>
            <person name="Lennon N."/>
            <person name="Letendre F."/>
            <person name="LeVine R."/>
            <person name="Lipovsky A."/>
            <person name="Liu X."/>
            <person name="Liu J."/>
            <person name="Liu S."/>
            <person name="Lokyitsang T."/>
            <person name="Lokyitsang Y."/>
            <person name="Lubonja R."/>
            <person name="Lui A."/>
            <person name="MacDonald P."/>
            <person name="Magnisalis V."/>
            <person name="Maru K."/>
            <person name="Matthews C."/>
            <person name="McCusker W."/>
            <person name="McDonough S."/>
            <person name="Mehta T."/>
            <person name="Meldrim J."/>
            <person name="Meneus L."/>
            <person name="Mihai O."/>
            <person name="Mihalev A."/>
            <person name="Mihova T."/>
            <person name="Mittelman R."/>
            <person name="Mlenga V."/>
            <person name="Montmayeur A."/>
            <person name="Mulrain L."/>
            <person name="Navidi A."/>
            <person name="Naylor J."/>
            <person name="Negash T."/>
            <person name="Nguyen T."/>
            <person name="Nguyen N."/>
            <person name="Nicol R."/>
            <person name="Norbu C."/>
            <person name="Norbu N."/>
            <person name="Novod N."/>
            <person name="O'Neill B."/>
            <person name="Osman S."/>
            <person name="Markiewicz E."/>
            <person name="Oyono O.L."/>
            <person name="Patti C."/>
            <person name="Phunkhang P."/>
            <person name="Pierre F."/>
            <person name="Priest M."/>
            <person name="Raghuraman S."/>
            <person name="Rege F."/>
            <person name="Reyes R."/>
            <person name="Rise C."/>
            <person name="Rogov P."/>
            <person name="Ross K."/>
            <person name="Ryan E."/>
            <person name="Settipalli S."/>
            <person name="Shea T."/>
            <person name="Sherpa N."/>
            <person name="Shi L."/>
            <person name="Shih D."/>
            <person name="Sparrow T."/>
            <person name="Spaulding J."/>
            <person name="Stalker J."/>
            <person name="Stange-Thomann N."/>
            <person name="Stavropoulos S."/>
            <person name="Stone C."/>
            <person name="Strader C."/>
            <person name="Tesfaye S."/>
            <person name="Thomson T."/>
            <person name="Thoulutsang Y."/>
            <person name="Thoulutsang D."/>
            <person name="Topham K."/>
            <person name="Topping I."/>
            <person name="Tsamla T."/>
            <person name="Vassiliev H."/>
            <person name="Vo A."/>
            <person name="Wangchuk T."/>
            <person name="Wangdi T."/>
            <person name="Weiand M."/>
            <person name="Wilkinson J."/>
            <person name="Wilson A."/>
            <person name="Yadav S."/>
            <person name="Young G."/>
            <person name="Yu Q."/>
            <person name="Zembek L."/>
            <person name="Zhong D."/>
            <person name="Zimmer A."/>
            <person name="Zwirko Z."/>
            <person name="Jaffe D.B."/>
            <person name="Alvarez P."/>
            <person name="Brockman W."/>
            <person name="Butler J."/>
            <person name="Chin C."/>
            <person name="Gnerre S."/>
            <person name="Grabherr M."/>
            <person name="Kleber M."/>
            <person name="Mauceli E."/>
            <person name="MacCallum I."/>
        </authorList>
    </citation>
    <scope>NUCLEOTIDE SEQUENCE [LARGE SCALE GENOMIC DNA]</scope>
    <source>
        <strain evidence="9 10">TSC#14021-0224.01</strain>
    </source>
</reference>
<keyword evidence="6" id="KW-0539">Nucleus</keyword>
<keyword evidence="4" id="KW-0233">DNA recombination</keyword>
<reference evidence="9 10" key="2">
    <citation type="journal article" date="2008" name="Bioinformatics">
        <title>Assembly reconciliation.</title>
        <authorList>
            <person name="Zimin A.V."/>
            <person name="Smith D.R."/>
            <person name="Sutton G."/>
            <person name="Yorke J.A."/>
        </authorList>
    </citation>
    <scope>NUCLEOTIDE SEQUENCE [LARGE SCALE GENOMIC DNA]</scope>
    <source>
        <strain evidence="9 10">TSC#14021-0224.01</strain>
    </source>
</reference>
<dbReference type="OrthoDB" id="5576441at2759"/>
<organism evidence="9 10">
    <name type="scientific">Drosophila erecta</name>
    <name type="common">Fruit fly</name>
    <dbReference type="NCBI Taxonomy" id="7220"/>
    <lineage>
        <taxon>Eukaryota</taxon>
        <taxon>Metazoa</taxon>
        <taxon>Ecdysozoa</taxon>
        <taxon>Arthropoda</taxon>
        <taxon>Hexapoda</taxon>
        <taxon>Insecta</taxon>
        <taxon>Pterygota</taxon>
        <taxon>Neoptera</taxon>
        <taxon>Endopterygota</taxon>
        <taxon>Diptera</taxon>
        <taxon>Brachycera</taxon>
        <taxon>Muscomorpha</taxon>
        <taxon>Ephydroidea</taxon>
        <taxon>Drosophilidae</taxon>
        <taxon>Drosophila</taxon>
        <taxon>Sophophora</taxon>
    </lineage>
</organism>
<keyword evidence="10" id="KW-1185">Reference proteome</keyword>
<feature type="compositionally biased region" description="Polar residues" evidence="8">
    <location>
        <begin position="450"/>
        <end position="460"/>
    </location>
</feature>